<sequence>MVLSCFLTDQKQENRFRLFAYSEKGFRHLPLGGSLGLASLLPQAIKRNESLLLFLTFEVFKTSKVLFLKVPEILISFNYFFGVGYSAALPFS</sequence>
<accession>A0ABY1P4I9</accession>
<evidence type="ECO:0000313" key="2">
    <source>
        <dbReference type="Proteomes" id="UP001157915"/>
    </source>
</evidence>
<keyword evidence="2" id="KW-1185">Reference proteome</keyword>
<proteinExistence type="predicted"/>
<comment type="caution">
    <text evidence="1">The sequence shown here is derived from an EMBL/GenBank/DDBJ whole genome shotgun (WGS) entry which is preliminary data.</text>
</comment>
<name>A0ABY1P4I9_9BACT</name>
<organism evidence="1 2">
    <name type="scientific">Algoriphagus winogradskyi</name>
    <dbReference type="NCBI Taxonomy" id="237017"/>
    <lineage>
        <taxon>Bacteria</taxon>
        <taxon>Pseudomonadati</taxon>
        <taxon>Bacteroidota</taxon>
        <taxon>Cytophagia</taxon>
        <taxon>Cytophagales</taxon>
        <taxon>Cyclobacteriaceae</taxon>
        <taxon>Algoriphagus</taxon>
    </lineage>
</organism>
<dbReference type="Proteomes" id="UP001157915">
    <property type="component" value="Unassembled WGS sequence"/>
</dbReference>
<gene>
    <name evidence="1" type="ORF">SAMN06265367_104350</name>
</gene>
<reference evidence="1 2" key="1">
    <citation type="submission" date="2017-05" db="EMBL/GenBank/DDBJ databases">
        <authorList>
            <person name="Varghese N."/>
            <person name="Submissions S."/>
        </authorList>
    </citation>
    <scope>NUCLEOTIDE SEQUENCE [LARGE SCALE GENOMIC DNA]</scope>
    <source>
        <strain evidence="1 2">DSM 15360</strain>
    </source>
</reference>
<dbReference type="EMBL" id="FXUA01000004">
    <property type="protein sequence ID" value="SMP26322.1"/>
    <property type="molecule type" value="Genomic_DNA"/>
</dbReference>
<evidence type="ECO:0000313" key="1">
    <source>
        <dbReference type="EMBL" id="SMP26322.1"/>
    </source>
</evidence>
<protein>
    <submittedName>
        <fullName evidence="1">Uncharacterized protein</fullName>
    </submittedName>
</protein>